<protein>
    <recommendedName>
        <fullName evidence="4">Acetone carboxylase</fullName>
    </recommendedName>
</protein>
<dbReference type="AlphaFoldDB" id="A0A1R1LFU9"/>
<feature type="region of interest" description="Disordered" evidence="1">
    <location>
        <begin position="1"/>
        <end position="22"/>
    </location>
</feature>
<reference evidence="2 3" key="1">
    <citation type="submission" date="2016-12" db="EMBL/GenBank/DDBJ databases">
        <title>Draft genome of Tersicoccus phoenicis 1P05MA.</title>
        <authorList>
            <person name="Nakajima Y."/>
            <person name="Yoshizawa S."/>
            <person name="Nakamura K."/>
            <person name="Ogura Y."/>
            <person name="Hayashi T."/>
            <person name="Kogure K."/>
        </authorList>
    </citation>
    <scope>NUCLEOTIDE SEQUENCE [LARGE SCALE GENOMIC DNA]</scope>
    <source>
        <strain evidence="2 3">1p05MA</strain>
    </source>
</reference>
<name>A0A1R1LFU9_9MICC</name>
<evidence type="ECO:0000313" key="2">
    <source>
        <dbReference type="EMBL" id="OMH26375.1"/>
    </source>
</evidence>
<sequence length="89" mass="9652">MGSLSSGSTGSGAGPDAPQCSRRGCRAAARWRLRWNNPRIHPPGRRKEWLACGEHRSWLEAYLNERGLWRETLPLGADDGAGDGGDAHA</sequence>
<dbReference type="STRING" id="554083.BKD30_04965"/>
<dbReference type="EMBL" id="MRDE01000022">
    <property type="protein sequence ID" value="OMH26375.1"/>
    <property type="molecule type" value="Genomic_DNA"/>
</dbReference>
<accession>A0A1R1LFU9</accession>
<evidence type="ECO:0000313" key="3">
    <source>
        <dbReference type="Proteomes" id="UP000187085"/>
    </source>
</evidence>
<proteinExistence type="predicted"/>
<gene>
    <name evidence="2" type="ORF">BKD30_04965</name>
</gene>
<evidence type="ECO:0000256" key="1">
    <source>
        <dbReference type="SAM" id="MobiDB-lite"/>
    </source>
</evidence>
<keyword evidence="3" id="KW-1185">Reference proteome</keyword>
<dbReference type="OrthoDB" id="5193525at2"/>
<organism evidence="2 3">
    <name type="scientific">Tersicoccus phoenicis</name>
    <dbReference type="NCBI Taxonomy" id="554083"/>
    <lineage>
        <taxon>Bacteria</taxon>
        <taxon>Bacillati</taxon>
        <taxon>Actinomycetota</taxon>
        <taxon>Actinomycetes</taxon>
        <taxon>Micrococcales</taxon>
        <taxon>Micrococcaceae</taxon>
        <taxon>Tersicoccus</taxon>
    </lineage>
</organism>
<evidence type="ECO:0008006" key="4">
    <source>
        <dbReference type="Google" id="ProtNLM"/>
    </source>
</evidence>
<comment type="caution">
    <text evidence="2">The sequence shown here is derived from an EMBL/GenBank/DDBJ whole genome shotgun (WGS) entry which is preliminary data.</text>
</comment>
<dbReference type="Proteomes" id="UP000187085">
    <property type="component" value="Unassembled WGS sequence"/>
</dbReference>